<evidence type="ECO:0008006" key="3">
    <source>
        <dbReference type="Google" id="ProtNLM"/>
    </source>
</evidence>
<dbReference type="RefSeq" id="WP_201949017.1">
    <property type="nucleotide sequence ID" value="NZ_JAERRJ010000007.1"/>
</dbReference>
<evidence type="ECO:0000313" key="2">
    <source>
        <dbReference type="Proteomes" id="UP000602198"/>
    </source>
</evidence>
<name>A0ABS1M705_9NOCA</name>
<comment type="caution">
    <text evidence="1">The sequence shown here is derived from an EMBL/GenBank/DDBJ whole genome shotgun (WGS) entry which is preliminary data.</text>
</comment>
<dbReference type="Proteomes" id="UP000602198">
    <property type="component" value="Unassembled WGS sequence"/>
</dbReference>
<sequence>MTAKAEVIDSIVSAIEEVEGLHPATGFGLDAVPWLPRGGKSYAVDLTPALVEIRVAASELPIPPLLEKLGGAVRALLQETAWATATVRLVVEELYDDTESRRKS</sequence>
<keyword evidence="2" id="KW-1185">Reference proteome</keyword>
<evidence type="ECO:0000313" key="1">
    <source>
        <dbReference type="EMBL" id="MBL1076422.1"/>
    </source>
</evidence>
<dbReference type="EMBL" id="JAERRJ010000007">
    <property type="protein sequence ID" value="MBL1076422.1"/>
    <property type="molecule type" value="Genomic_DNA"/>
</dbReference>
<organism evidence="1 2">
    <name type="scientific">Nocardia acididurans</name>
    <dbReference type="NCBI Taxonomy" id="2802282"/>
    <lineage>
        <taxon>Bacteria</taxon>
        <taxon>Bacillati</taxon>
        <taxon>Actinomycetota</taxon>
        <taxon>Actinomycetes</taxon>
        <taxon>Mycobacteriales</taxon>
        <taxon>Nocardiaceae</taxon>
        <taxon>Nocardia</taxon>
    </lineage>
</organism>
<reference evidence="1 2" key="1">
    <citation type="submission" date="2021-01" db="EMBL/GenBank/DDBJ databases">
        <title>WGS of actinomycetes isolated from Thailand.</title>
        <authorList>
            <person name="Thawai C."/>
        </authorList>
    </citation>
    <scope>NUCLEOTIDE SEQUENCE [LARGE SCALE GENOMIC DNA]</scope>
    <source>
        <strain evidence="1 2">LPG 2</strain>
    </source>
</reference>
<proteinExistence type="predicted"/>
<accession>A0ABS1M705</accession>
<protein>
    <recommendedName>
        <fullName evidence="3">Asp23/Gls24 family envelope stress response protein</fullName>
    </recommendedName>
</protein>
<gene>
    <name evidence="1" type="ORF">JK358_18655</name>
</gene>